<sequence length="75" mass="9274">MVRMRREITIFHLLPSMKTPRCRCRSMVWMRIQRNNHSLNRRCGTKHIIERMKWTKWWTFSISQVRTQKERIGSG</sequence>
<evidence type="ECO:0000313" key="1">
    <source>
        <dbReference type="EMBL" id="KUM48467.1"/>
    </source>
</evidence>
<proteinExistence type="predicted"/>
<gene>
    <name evidence="1" type="ORF">ABT39_MTgene4482</name>
</gene>
<keyword evidence="1" id="KW-0496">Mitochondrion</keyword>
<name>A0A101M061_PICGL</name>
<dbReference type="EMBL" id="LKAM01000005">
    <property type="protein sequence ID" value="KUM48467.1"/>
    <property type="molecule type" value="Genomic_DNA"/>
</dbReference>
<geneLocation type="mitochondrion" evidence="1"/>
<dbReference type="AlphaFoldDB" id="A0A101M061"/>
<comment type="caution">
    <text evidence="1">The sequence shown here is derived from an EMBL/GenBank/DDBJ whole genome shotgun (WGS) entry which is preliminary data.</text>
</comment>
<reference evidence="1" key="1">
    <citation type="journal article" date="2015" name="Genome Biol. Evol.">
        <title>Organellar Genomes of White Spruce (Picea glauca): Assembly and Annotation.</title>
        <authorList>
            <person name="Jackman S.D."/>
            <person name="Warren R.L."/>
            <person name="Gibb E.A."/>
            <person name="Vandervalk B.P."/>
            <person name="Mohamadi H."/>
            <person name="Chu J."/>
            <person name="Raymond A."/>
            <person name="Pleasance S."/>
            <person name="Coope R."/>
            <person name="Wildung M.R."/>
            <person name="Ritland C.E."/>
            <person name="Bousquet J."/>
            <person name="Jones S.J."/>
            <person name="Bohlmann J."/>
            <person name="Birol I."/>
        </authorList>
    </citation>
    <scope>NUCLEOTIDE SEQUENCE [LARGE SCALE GENOMIC DNA]</scope>
    <source>
        <tissue evidence="1">Flushing bud</tissue>
    </source>
</reference>
<organism evidence="1">
    <name type="scientific">Picea glauca</name>
    <name type="common">White spruce</name>
    <name type="synonym">Pinus glauca</name>
    <dbReference type="NCBI Taxonomy" id="3330"/>
    <lineage>
        <taxon>Eukaryota</taxon>
        <taxon>Viridiplantae</taxon>
        <taxon>Streptophyta</taxon>
        <taxon>Embryophyta</taxon>
        <taxon>Tracheophyta</taxon>
        <taxon>Spermatophyta</taxon>
        <taxon>Pinopsida</taxon>
        <taxon>Pinidae</taxon>
        <taxon>Conifers I</taxon>
        <taxon>Pinales</taxon>
        <taxon>Pinaceae</taxon>
        <taxon>Picea</taxon>
    </lineage>
</organism>
<protein>
    <submittedName>
        <fullName evidence="1">Uncharacterized protein</fullName>
    </submittedName>
</protein>
<accession>A0A101M061</accession>